<protein>
    <submittedName>
        <fullName evidence="1">Uncharacterized protein</fullName>
    </submittedName>
</protein>
<sequence length="315" mass="35451">MCGGQNCNLDVVFEDGIAWVARIRLCHTLLPPDVIQRYFCLSEVATLQFLARTKVPAPEAYAYELDSTNPAGVAYILMEKLPGMALDWKGANESQRAHVMSQLVDVQLELEKHPLPRAGSLILPESIIESREEIRVGPYAQMPCFVTPEQPSLGPFDTLATAYSAMIKQQMRMLANGEKSDLRVDNYIALIWRLTALPGLVRDSVSRKGPFYLRHYDDKGDHILVDDDYNITGIIDWEWASAEAKEMAFSSPCMLWSVADFFDGQNALSPDETAFADMFAHSGRADMADMVRGGPAMAAVFEFHERWFAERYRRV</sequence>
<reference evidence="1" key="1">
    <citation type="submission" date="2022-07" db="EMBL/GenBank/DDBJ databases">
        <title>Genome Sequence of Lecanicillium saksenae.</title>
        <authorList>
            <person name="Buettner E."/>
        </authorList>
    </citation>
    <scope>NUCLEOTIDE SEQUENCE</scope>
    <source>
        <strain evidence="1">VT-O1</strain>
    </source>
</reference>
<dbReference type="EMBL" id="JANAKD010000746">
    <property type="protein sequence ID" value="KAJ3489271.1"/>
    <property type="molecule type" value="Genomic_DNA"/>
</dbReference>
<evidence type="ECO:0000313" key="1">
    <source>
        <dbReference type="EMBL" id="KAJ3489271.1"/>
    </source>
</evidence>
<evidence type="ECO:0000313" key="2">
    <source>
        <dbReference type="Proteomes" id="UP001148737"/>
    </source>
</evidence>
<proteinExistence type="predicted"/>
<organism evidence="1 2">
    <name type="scientific">Lecanicillium saksenae</name>
    <dbReference type="NCBI Taxonomy" id="468837"/>
    <lineage>
        <taxon>Eukaryota</taxon>
        <taxon>Fungi</taxon>
        <taxon>Dikarya</taxon>
        <taxon>Ascomycota</taxon>
        <taxon>Pezizomycotina</taxon>
        <taxon>Sordariomycetes</taxon>
        <taxon>Hypocreomycetidae</taxon>
        <taxon>Hypocreales</taxon>
        <taxon>Cordycipitaceae</taxon>
        <taxon>Lecanicillium</taxon>
    </lineage>
</organism>
<dbReference type="Proteomes" id="UP001148737">
    <property type="component" value="Unassembled WGS sequence"/>
</dbReference>
<name>A0ACC1QSN0_9HYPO</name>
<accession>A0ACC1QSN0</accession>
<comment type="caution">
    <text evidence="1">The sequence shown here is derived from an EMBL/GenBank/DDBJ whole genome shotgun (WGS) entry which is preliminary data.</text>
</comment>
<gene>
    <name evidence="1" type="ORF">NLG97_g6035</name>
</gene>
<keyword evidence="2" id="KW-1185">Reference proteome</keyword>